<proteinExistence type="predicted"/>
<evidence type="ECO:0008006" key="3">
    <source>
        <dbReference type="Google" id="ProtNLM"/>
    </source>
</evidence>
<dbReference type="AlphaFoldDB" id="A0A9D9DBC2"/>
<protein>
    <recommendedName>
        <fullName evidence="3">EscE/YscE/SsaE family type III secretion system needle protein co-chaperone</fullName>
    </recommendedName>
</protein>
<reference evidence="1" key="1">
    <citation type="submission" date="2020-10" db="EMBL/GenBank/DDBJ databases">
        <authorList>
            <person name="Gilroy R."/>
        </authorList>
    </citation>
    <scope>NUCLEOTIDE SEQUENCE</scope>
    <source>
        <strain evidence="1">17213</strain>
    </source>
</reference>
<name>A0A9D9DBC2_9GAMM</name>
<dbReference type="Proteomes" id="UP000823631">
    <property type="component" value="Unassembled WGS sequence"/>
</dbReference>
<evidence type="ECO:0000313" key="2">
    <source>
        <dbReference type="Proteomes" id="UP000823631"/>
    </source>
</evidence>
<sequence length="70" mass="7891">MSLSDLDAYTLLNDSGNVQYFKEVAERLAQMQQRVKQQMDRGLAPEDFAKAQTASHALYQAESIIQALQD</sequence>
<comment type="caution">
    <text evidence="1">The sequence shown here is derived from an EMBL/GenBank/DDBJ whole genome shotgun (WGS) entry which is preliminary data.</text>
</comment>
<dbReference type="EMBL" id="JADINH010000186">
    <property type="protein sequence ID" value="MBO8416591.1"/>
    <property type="molecule type" value="Genomic_DNA"/>
</dbReference>
<evidence type="ECO:0000313" key="1">
    <source>
        <dbReference type="EMBL" id="MBO8416591.1"/>
    </source>
</evidence>
<dbReference type="InterPro" id="IPR012671">
    <property type="entry name" value="T3SS_PscE/YscE"/>
</dbReference>
<reference evidence="1" key="2">
    <citation type="journal article" date="2021" name="PeerJ">
        <title>Extensive microbial diversity within the chicken gut microbiome revealed by metagenomics and culture.</title>
        <authorList>
            <person name="Gilroy R."/>
            <person name="Ravi A."/>
            <person name="Getino M."/>
            <person name="Pursley I."/>
            <person name="Horton D.L."/>
            <person name="Alikhan N.F."/>
            <person name="Baker D."/>
            <person name="Gharbi K."/>
            <person name="Hall N."/>
            <person name="Watson M."/>
            <person name="Adriaenssens E.M."/>
            <person name="Foster-Nyarko E."/>
            <person name="Jarju S."/>
            <person name="Secka A."/>
            <person name="Antonio M."/>
            <person name="Oren A."/>
            <person name="Chaudhuri R.R."/>
            <person name="La Ragione R."/>
            <person name="Hildebrand F."/>
            <person name="Pallen M.J."/>
        </authorList>
    </citation>
    <scope>NUCLEOTIDE SEQUENCE</scope>
    <source>
        <strain evidence="1">17213</strain>
    </source>
</reference>
<gene>
    <name evidence="1" type="ORF">IAB19_09440</name>
</gene>
<organism evidence="1 2">
    <name type="scientific">Candidatus Avisuccinivibrio stercorigallinarum</name>
    <dbReference type="NCBI Taxonomy" id="2840704"/>
    <lineage>
        <taxon>Bacteria</taxon>
        <taxon>Pseudomonadati</taxon>
        <taxon>Pseudomonadota</taxon>
        <taxon>Gammaproteobacteria</taxon>
        <taxon>Aeromonadales</taxon>
        <taxon>Succinivibrionaceae</taxon>
        <taxon>Succinivibrionaceae incertae sedis</taxon>
        <taxon>Candidatus Avisuccinivibrio</taxon>
    </lineage>
</organism>
<dbReference type="Pfam" id="PF08988">
    <property type="entry name" value="T3SS_needle_E"/>
    <property type="match status" value="1"/>
</dbReference>
<accession>A0A9D9DBC2</accession>
<dbReference type="Gene3D" id="1.20.5.420">
    <property type="entry name" value="Immunoglobulin FC, subunit C"/>
    <property type="match status" value="1"/>
</dbReference>